<reference evidence="10 11" key="1">
    <citation type="journal article" date="2011" name="Proc. Natl. Acad. Sci. U.S.A.">
        <title>Niche of harmful alga Aureococcus anophagefferens revealed through ecogenomics.</title>
        <authorList>
            <person name="Gobler C.J."/>
            <person name="Berry D.L."/>
            <person name="Dyhrman S.T."/>
            <person name="Wilhelm S.W."/>
            <person name="Salamov A."/>
            <person name="Lobanov A.V."/>
            <person name="Zhang Y."/>
            <person name="Collier J.L."/>
            <person name="Wurch L.L."/>
            <person name="Kustka A.B."/>
            <person name="Dill B.D."/>
            <person name="Shah M."/>
            <person name="VerBerkmoes N.C."/>
            <person name="Kuo A."/>
            <person name="Terry A."/>
            <person name="Pangilinan J."/>
            <person name="Lindquist E.A."/>
            <person name="Lucas S."/>
            <person name="Paulsen I.T."/>
            <person name="Hattenrath-Lehmann T.K."/>
            <person name="Talmage S.C."/>
            <person name="Walker E.A."/>
            <person name="Koch F."/>
            <person name="Burson A.M."/>
            <person name="Marcoval M.A."/>
            <person name="Tang Y.Z."/>
            <person name="Lecleir G.R."/>
            <person name="Coyne K.J."/>
            <person name="Berg G.M."/>
            <person name="Bertrand E.M."/>
            <person name="Saito M.A."/>
            <person name="Gladyshev V.N."/>
            <person name="Grigoriev I.V."/>
        </authorList>
    </citation>
    <scope>NUCLEOTIDE SEQUENCE [LARGE SCALE GENOMIC DNA]</scope>
    <source>
        <strain evidence="11">CCMP 1984</strain>
    </source>
</reference>
<dbReference type="GO" id="GO:0003677">
    <property type="term" value="F:DNA binding"/>
    <property type="evidence" value="ECO:0007669"/>
    <property type="project" value="UniProtKB-UniRule"/>
</dbReference>
<dbReference type="SUPFAM" id="SSF101904">
    <property type="entry name" value="GyrA/ParC C-terminal domain-like"/>
    <property type="match status" value="1"/>
</dbReference>
<dbReference type="FunCoup" id="F0YA70">
    <property type="interactions" value="20"/>
</dbReference>
<dbReference type="OrthoDB" id="734at2759"/>
<dbReference type="InterPro" id="IPR002205">
    <property type="entry name" value="Topo_IIA_dom_A"/>
</dbReference>
<dbReference type="Gene3D" id="3.90.199.10">
    <property type="entry name" value="Topoisomerase II, domain 5"/>
    <property type="match status" value="1"/>
</dbReference>
<comment type="similarity">
    <text evidence="2">Belongs to the type II topoisomerase GyrA/ParC subunit family.</text>
</comment>
<dbReference type="InterPro" id="IPR013760">
    <property type="entry name" value="Topo_IIA-like_dom_sf"/>
</dbReference>
<evidence type="ECO:0000256" key="7">
    <source>
        <dbReference type="PROSITE-ProRule" id="PRU01384"/>
    </source>
</evidence>
<dbReference type="Pfam" id="PF03989">
    <property type="entry name" value="DNA_gyraseA_C"/>
    <property type="match status" value="5"/>
</dbReference>
<gene>
    <name evidence="10" type="ORF">AURANDRAFT_53761</name>
</gene>
<feature type="domain" description="Topo IIA-type catalytic" evidence="9">
    <location>
        <begin position="90"/>
        <end position="587"/>
    </location>
</feature>
<evidence type="ECO:0000256" key="2">
    <source>
        <dbReference type="ARBA" id="ARBA00008263"/>
    </source>
</evidence>
<comment type="catalytic activity">
    <reaction evidence="1 7">
        <text>ATP-dependent breakage, passage and rejoining of double-stranded DNA.</text>
        <dbReference type="EC" id="5.6.2.2"/>
    </reaction>
</comment>
<dbReference type="GO" id="GO:0003918">
    <property type="term" value="F:DNA topoisomerase type II (double strand cut, ATP-hydrolyzing) activity"/>
    <property type="evidence" value="ECO:0007669"/>
    <property type="project" value="UniProtKB-EC"/>
</dbReference>
<dbReference type="NCBIfam" id="TIGR01063">
    <property type="entry name" value="gyrA"/>
    <property type="match status" value="1"/>
</dbReference>
<evidence type="ECO:0000313" key="11">
    <source>
        <dbReference type="Proteomes" id="UP000002729"/>
    </source>
</evidence>
<feature type="active site" description="O-(5'-phospho-DNA)-tyrosine intermediate" evidence="7">
    <location>
        <position position="178"/>
    </location>
</feature>
<dbReference type="InParanoid" id="F0YA70"/>
<dbReference type="InterPro" id="IPR035516">
    <property type="entry name" value="Gyrase/topoIV_suA_C"/>
</dbReference>
<keyword evidence="8" id="KW-0732">Signal</keyword>
<evidence type="ECO:0000256" key="3">
    <source>
        <dbReference type="ARBA" id="ARBA00012895"/>
    </source>
</evidence>
<evidence type="ECO:0000256" key="8">
    <source>
        <dbReference type="SAM" id="SignalP"/>
    </source>
</evidence>
<dbReference type="Gene3D" id="2.120.10.90">
    <property type="entry name" value="DNA gyrase/topoisomerase IV, subunit A, C-terminal"/>
    <property type="match status" value="1"/>
</dbReference>
<dbReference type="GO" id="GO:0005524">
    <property type="term" value="F:ATP binding"/>
    <property type="evidence" value="ECO:0007669"/>
    <property type="project" value="InterPro"/>
</dbReference>
<evidence type="ECO:0000259" key="9">
    <source>
        <dbReference type="PROSITE" id="PS52040"/>
    </source>
</evidence>
<protein>
    <recommendedName>
        <fullName evidence="3">DNA topoisomerase (ATP-hydrolyzing)</fullName>
        <ecNumber evidence="3">5.6.2.2</ecNumber>
    </recommendedName>
</protein>
<evidence type="ECO:0000256" key="1">
    <source>
        <dbReference type="ARBA" id="ARBA00000185"/>
    </source>
</evidence>
<organism evidence="11">
    <name type="scientific">Aureococcus anophagefferens</name>
    <name type="common">Harmful bloom alga</name>
    <dbReference type="NCBI Taxonomy" id="44056"/>
    <lineage>
        <taxon>Eukaryota</taxon>
        <taxon>Sar</taxon>
        <taxon>Stramenopiles</taxon>
        <taxon>Ochrophyta</taxon>
        <taxon>Pelagophyceae</taxon>
        <taxon>Pelagomonadales</taxon>
        <taxon>Pelagomonadaceae</taxon>
        <taxon>Aureococcus</taxon>
    </lineage>
</organism>
<dbReference type="PANTHER" id="PTHR43493">
    <property type="entry name" value="DNA GYRASE/TOPOISOMERASE SUBUNIT A"/>
    <property type="match status" value="1"/>
</dbReference>
<sequence>MRPHLLAIVAMLRFTRALVSPGLRAPRRAAPAAALRPFAARRAVRRGARATTQLRSTTEEHTAPIPIELEAELSESFMKYAMSTILGRALPDARDGLKPVHRRILFAMRELNLTPGTPYRKCARVVGEVLGKFHPHGDNSVYDALVRMAQDFVMSARLVDGHGNFGSVDADPPAAMRYTECKLTKFAYEALLNGDDLGKANRGEPLAGGVSVNFSDNFDASEMEPDVLPARVPVLLVNGAAGIAVGMATSIPPHNLGEVCDAALVVARAAKRGAKASDDELSVALPAPDFPTGGLIMGTTGVARAYATGQGSIVIRAKTHFEKVRSGRNAIVATELPYQVIKSELLAKTADAINARRIEGIADLRDESGREGTRVVFELKRDAQAEIVLSNLFKSTRLQTSFPANIVAVDHALNDDGDDVRSPVRMTLRYALERWLSFRFDCVRLRAAHSERRAAARLHIVEGLCLATANVDAVVALIRASDAPADAKAKLVEGGAIPAMGALSEDQASAVLALTLSRLTTLEADKLDSERKDLEVKLEGLRKLMSEDAAVYDAVVDEVAAIKKAYPTPRRSEIVFDGDAELRDEDVIENARSAVLVARDGYVKRTSLEEFGAQSRGGRGRNALQGGTLRHLVTCHDHDTLLCIADTGVAYGVRAFNVPQASRAARGVPVPSVLPVDRSTRIKGLLAVAHDTLQNPKPGDDDELFLVVLTRNGLVKKTPLAAFKGLTSRGLIAIKLGEGDAVTHARLCRASDSLILATAAGMVTRFAADDSELRSMSRTTRGVRAMNLRDGDAIVKMDVAGGDHSHVLVLTAEGYGKRVALADLRSQKRGGMGVSAIKFKKKGDDLVSICPVAPNDEVMVVTESGVIVRMDAASVTAQSRTATGVLVQKAAKDDALVDLTVVPADLLSSDAPGEA</sequence>
<evidence type="ECO:0000256" key="4">
    <source>
        <dbReference type="ARBA" id="ARBA00023029"/>
    </source>
</evidence>
<keyword evidence="11" id="KW-1185">Reference proteome</keyword>
<feature type="signal peptide" evidence="8">
    <location>
        <begin position="1"/>
        <end position="17"/>
    </location>
</feature>
<accession>F0YA70</accession>
<dbReference type="SMART" id="SM00434">
    <property type="entry name" value="TOP4c"/>
    <property type="match status" value="1"/>
</dbReference>
<evidence type="ECO:0000313" key="10">
    <source>
        <dbReference type="EMBL" id="EGB08052.1"/>
    </source>
</evidence>
<dbReference type="EC" id="5.6.2.2" evidence="3"/>
<dbReference type="Proteomes" id="UP000002729">
    <property type="component" value="Unassembled WGS sequence"/>
</dbReference>
<dbReference type="InterPro" id="IPR006691">
    <property type="entry name" value="GyrA/parC_rep"/>
</dbReference>
<dbReference type="InterPro" id="IPR050220">
    <property type="entry name" value="Type_II_DNA_Topoisomerases"/>
</dbReference>
<dbReference type="CDD" id="cd00187">
    <property type="entry name" value="TOP4c"/>
    <property type="match status" value="1"/>
</dbReference>
<keyword evidence="6 7" id="KW-0413">Isomerase</keyword>
<dbReference type="Gene3D" id="3.30.1360.40">
    <property type="match status" value="1"/>
</dbReference>
<dbReference type="RefSeq" id="XP_009037412.1">
    <property type="nucleotide sequence ID" value="XM_009039164.1"/>
</dbReference>
<keyword evidence="5 7" id="KW-0238">DNA-binding</keyword>
<dbReference type="PANTHER" id="PTHR43493:SF5">
    <property type="entry name" value="DNA GYRASE SUBUNIT A, CHLOROPLASTIC_MITOCHONDRIAL"/>
    <property type="match status" value="1"/>
</dbReference>
<dbReference type="OMA" id="THHWLLF"/>
<feature type="chain" id="PRO_5003261504" description="DNA topoisomerase (ATP-hydrolyzing)" evidence="8">
    <location>
        <begin position="18"/>
        <end position="915"/>
    </location>
</feature>
<dbReference type="SUPFAM" id="SSF56719">
    <property type="entry name" value="Type II DNA topoisomerase"/>
    <property type="match status" value="1"/>
</dbReference>
<dbReference type="GO" id="GO:0009330">
    <property type="term" value="C:DNA topoisomerase type II (double strand cut, ATP-hydrolyzing) complex"/>
    <property type="evidence" value="ECO:0007669"/>
    <property type="project" value="TreeGrafter"/>
</dbReference>
<dbReference type="FunFam" id="3.30.1360.40:FF:000002">
    <property type="entry name" value="DNA gyrase subunit A"/>
    <property type="match status" value="1"/>
</dbReference>
<dbReference type="NCBIfam" id="NF004043">
    <property type="entry name" value="PRK05560.1"/>
    <property type="match status" value="1"/>
</dbReference>
<name>F0YA70_AURAN</name>
<dbReference type="InterPro" id="IPR013757">
    <property type="entry name" value="Topo_IIA_A_a_sf"/>
</dbReference>
<evidence type="ECO:0000256" key="5">
    <source>
        <dbReference type="ARBA" id="ARBA00023125"/>
    </source>
</evidence>
<dbReference type="PROSITE" id="PS52040">
    <property type="entry name" value="TOPO_IIA"/>
    <property type="match status" value="1"/>
</dbReference>
<evidence type="ECO:0000256" key="6">
    <source>
        <dbReference type="ARBA" id="ARBA00023235"/>
    </source>
</evidence>
<proteinExistence type="inferred from homology"/>
<dbReference type="GO" id="GO:0006265">
    <property type="term" value="P:DNA topological change"/>
    <property type="evidence" value="ECO:0007669"/>
    <property type="project" value="UniProtKB-UniRule"/>
</dbReference>
<dbReference type="EMBL" id="GL833129">
    <property type="protein sequence ID" value="EGB08052.1"/>
    <property type="molecule type" value="Genomic_DNA"/>
</dbReference>
<dbReference type="InterPro" id="IPR013758">
    <property type="entry name" value="Topo_IIA_A/C_ab"/>
</dbReference>
<dbReference type="eggNOG" id="KOG0355">
    <property type="taxonomic scope" value="Eukaryota"/>
</dbReference>
<keyword evidence="4 7" id="KW-0799">Topoisomerase</keyword>
<dbReference type="Gene3D" id="1.10.268.10">
    <property type="entry name" value="Topoisomerase, domain 3"/>
    <property type="match status" value="1"/>
</dbReference>
<dbReference type="AlphaFoldDB" id="F0YA70"/>
<dbReference type="GeneID" id="20222329"/>
<dbReference type="Pfam" id="PF00521">
    <property type="entry name" value="DNA_topoisoIV"/>
    <property type="match status" value="1"/>
</dbReference>
<dbReference type="KEGG" id="aaf:AURANDRAFT_53761"/>